<evidence type="ECO:0000256" key="3">
    <source>
        <dbReference type="ARBA" id="ARBA00022723"/>
    </source>
</evidence>
<protein>
    <recommendedName>
        <fullName evidence="8">RNA-directed DNA polymerase</fullName>
    </recommendedName>
</protein>
<gene>
    <name evidence="6" type="ORF">KCG53_05300</name>
</gene>
<proteinExistence type="predicted"/>
<keyword evidence="3" id="KW-0479">Metal-binding</keyword>
<dbReference type="InterPro" id="IPR000123">
    <property type="entry name" value="Reverse_transcriptase_msDNA"/>
</dbReference>
<keyword evidence="1" id="KW-0808">Transferase</keyword>
<sequence length="172" mass="20171">MILYLEKLKKCNSISDFIREFNLGLSAKQFGHIVYGLPDHKKYDSFQILKSNGDLRTIHAPKKSLKFLQKQFSSVFLQSILDIQKQNHHYLRCNHAFEKNKSIISNARHHQKKKFLLNIDIYDFFGSIHYGRIRNFLINDKYFSMTEKGASIIAKLSVYEGKLPQGSPYHLF</sequence>
<dbReference type="AlphaFoldDB" id="A0A9X9N7F4"/>
<keyword evidence="5" id="KW-0695">RNA-directed DNA polymerase</keyword>
<keyword evidence="2" id="KW-0548">Nucleotidyltransferase</keyword>
<evidence type="ECO:0000256" key="1">
    <source>
        <dbReference type="ARBA" id="ARBA00022679"/>
    </source>
</evidence>
<evidence type="ECO:0000313" key="7">
    <source>
        <dbReference type="Proteomes" id="UP001057336"/>
    </source>
</evidence>
<evidence type="ECO:0008006" key="8">
    <source>
        <dbReference type="Google" id="ProtNLM"/>
    </source>
</evidence>
<dbReference type="Proteomes" id="UP001057336">
    <property type="component" value="Chromosome"/>
</dbReference>
<dbReference type="GO" id="GO:0046872">
    <property type="term" value="F:metal ion binding"/>
    <property type="evidence" value="ECO:0007669"/>
    <property type="project" value="UniProtKB-KW"/>
</dbReference>
<name>A0A9X9N7F4_NEISU</name>
<reference evidence="6" key="1">
    <citation type="submission" date="2021-04" db="EMBL/GenBank/DDBJ databases">
        <title>Characterizing Neisseria spp. as novel respiratory pathobionts in bronchiectasis.</title>
        <authorList>
            <person name="Li L."/>
            <person name="Mac Aogain M."/>
            <person name="Xu T."/>
            <person name="Jaggi T.K."/>
            <person name="Chan L.Y."/>
            <person name="Keir H.R."/>
            <person name="Dicker A.J."/>
            <person name="Qu J."/>
            <person name="Liu Y."/>
            <person name="Chen H.S."/>
            <person name="Koh M.S."/>
            <person name="Ong T.H."/>
            <person name="Lim A.Y.H."/>
            <person name="Abisheganaden J."/>
            <person name="Low T.B."/>
            <person name="Oliver B.G."/>
            <person name="Tan N.S."/>
            <person name="Fang M."/>
            <person name="Chalmers J.D."/>
            <person name="Chotirmall S.H."/>
        </authorList>
    </citation>
    <scope>NUCLEOTIDE SEQUENCE</scope>
    <source>
        <strain evidence="6">CG0073</strain>
    </source>
</reference>
<evidence type="ECO:0000313" key="6">
    <source>
        <dbReference type="EMBL" id="UTG76219.1"/>
    </source>
</evidence>
<dbReference type="EMBL" id="CP073118">
    <property type="protein sequence ID" value="UTG76219.1"/>
    <property type="molecule type" value="Genomic_DNA"/>
</dbReference>
<accession>A0A9X9N7F4</accession>
<evidence type="ECO:0000256" key="2">
    <source>
        <dbReference type="ARBA" id="ARBA00022695"/>
    </source>
</evidence>
<organism evidence="6 7">
    <name type="scientific">Neisseria subflava</name>
    <dbReference type="NCBI Taxonomy" id="28449"/>
    <lineage>
        <taxon>Bacteria</taxon>
        <taxon>Pseudomonadati</taxon>
        <taxon>Pseudomonadota</taxon>
        <taxon>Betaproteobacteria</taxon>
        <taxon>Neisseriales</taxon>
        <taxon>Neisseriaceae</taxon>
        <taxon>Neisseria</taxon>
    </lineage>
</organism>
<dbReference type="GO" id="GO:0003723">
    <property type="term" value="F:RNA binding"/>
    <property type="evidence" value="ECO:0007669"/>
    <property type="project" value="InterPro"/>
</dbReference>
<evidence type="ECO:0000256" key="5">
    <source>
        <dbReference type="ARBA" id="ARBA00022918"/>
    </source>
</evidence>
<evidence type="ECO:0000256" key="4">
    <source>
        <dbReference type="ARBA" id="ARBA00022842"/>
    </source>
</evidence>
<dbReference type="GO" id="GO:0003964">
    <property type="term" value="F:RNA-directed DNA polymerase activity"/>
    <property type="evidence" value="ECO:0007669"/>
    <property type="project" value="UniProtKB-KW"/>
</dbReference>
<dbReference type="PRINTS" id="PR00866">
    <property type="entry name" value="RNADNAPOLMS"/>
</dbReference>
<keyword evidence="4" id="KW-0460">Magnesium</keyword>